<dbReference type="Pfam" id="PF13411">
    <property type="entry name" value="MerR_1"/>
    <property type="match status" value="1"/>
</dbReference>
<dbReference type="PANTHER" id="PTHR30204:SF92">
    <property type="entry name" value="HTH-TYPE TRANSCRIPTIONAL REGULATOR ZNTR"/>
    <property type="match status" value="1"/>
</dbReference>
<evidence type="ECO:0000313" key="4">
    <source>
        <dbReference type="Proteomes" id="UP001202922"/>
    </source>
</evidence>
<keyword evidence="1" id="KW-0238">DNA-binding</keyword>
<dbReference type="InterPro" id="IPR047057">
    <property type="entry name" value="MerR_fam"/>
</dbReference>
<gene>
    <name evidence="3" type="ORF">L0M17_10495</name>
</gene>
<reference evidence="3 4" key="1">
    <citation type="submission" date="2022-03" db="EMBL/GenBank/DDBJ databases">
        <title>Sinomonas sp. isolated from a soil.</title>
        <authorList>
            <person name="Han J."/>
            <person name="Kim D.-U."/>
        </authorList>
    </citation>
    <scope>NUCLEOTIDE SEQUENCE [LARGE SCALE GENOMIC DNA]</scope>
    <source>
        <strain evidence="3 4">5-5</strain>
    </source>
</reference>
<organism evidence="3 4">
    <name type="scientific">Sinomonas terrae</name>
    <dbReference type="NCBI Taxonomy" id="2908838"/>
    <lineage>
        <taxon>Bacteria</taxon>
        <taxon>Bacillati</taxon>
        <taxon>Actinomycetota</taxon>
        <taxon>Actinomycetes</taxon>
        <taxon>Micrococcales</taxon>
        <taxon>Micrococcaceae</taxon>
        <taxon>Sinomonas</taxon>
    </lineage>
</organism>
<dbReference type="RefSeq" id="WP_241053910.1">
    <property type="nucleotide sequence ID" value="NZ_JAKZBV010000001.1"/>
</dbReference>
<evidence type="ECO:0000313" key="3">
    <source>
        <dbReference type="EMBL" id="MCH6470402.1"/>
    </source>
</evidence>
<dbReference type="PRINTS" id="PR00040">
    <property type="entry name" value="HTHMERR"/>
</dbReference>
<dbReference type="InterPro" id="IPR009061">
    <property type="entry name" value="DNA-bd_dom_put_sf"/>
</dbReference>
<accession>A0ABS9U1L3</accession>
<dbReference type="CDD" id="cd04770">
    <property type="entry name" value="HTH_HMRTR"/>
    <property type="match status" value="1"/>
</dbReference>
<dbReference type="SMART" id="SM00422">
    <property type="entry name" value="HTH_MERR"/>
    <property type="match status" value="1"/>
</dbReference>
<dbReference type="PANTHER" id="PTHR30204">
    <property type="entry name" value="REDOX-CYCLING DRUG-SENSING TRANSCRIPTIONAL ACTIVATOR SOXR"/>
    <property type="match status" value="1"/>
</dbReference>
<dbReference type="Gene3D" id="1.10.1660.10">
    <property type="match status" value="1"/>
</dbReference>
<protein>
    <submittedName>
        <fullName evidence="3">Heavy metal-responsive transcriptional regulator</fullName>
    </submittedName>
</protein>
<evidence type="ECO:0000259" key="2">
    <source>
        <dbReference type="PROSITE" id="PS50937"/>
    </source>
</evidence>
<comment type="caution">
    <text evidence="3">The sequence shown here is derived from an EMBL/GenBank/DDBJ whole genome shotgun (WGS) entry which is preliminary data.</text>
</comment>
<proteinExistence type="predicted"/>
<dbReference type="PROSITE" id="PS00552">
    <property type="entry name" value="HTH_MERR_1"/>
    <property type="match status" value="1"/>
</dbReference>
<dbReference type="SUPFAM" id="SSF46955">
    <property type="entry name" value="Putative DNA-binding domain"/>
    <property type="match status" value="1"/>
</dbReference>
<dbReference type="EMBL" id="JAKZBV010000001">
    <property type="protein sequence ID" value="MCH6470402.1"/>
    <property type="molecule type" value="Genomic_DNA"/>
</dbReference>
<evidence type="ECO:0000256" key="1">
    <source>
        <dbReference type="ARBA" id="ARBA00023125"/>
    </source>
</evidence>
<feature type="domain" description="HTH merR-type" evidence="2">
    <location>
        <begin position="8"/>
        <end position="77"/>
    </location>
</feature>
<dbReference type="InterPro" id="IPR000551">
    <property type="entry name" value="MerR-type_HTH_dom"/>
</dbReference>
<dbReference type="PROSITE" id="PS50937">
    <property type="entry name" value="HTH_MERR_2"/>
    <property type="match status" value="1"/>
</dbReference>
<sequence length="155" mass="16573">MLVEEVAGYTVGEAARRAGVSRKAIRVYEARGLLLEPARTSGGYRLFTDEDVAVLQFIRRAKSLGLSLSEIAEVLDLQRGGAQPCGLVIGLLDAHLAQIERTLAELGALRESLLAARDTAQASLQSGQEAVFCRIIEGPWDREGGGAGNLRAGQR</sequence>
<keyword evidence="4" id="KW-1185">Reference proteome</keyword>
<name>A0ABS9U1L3_9MICC</name>
<dbReference type="Proteomes" id="UP001202922">
    <property type="component" value="Unassembled WGS sequence"/>
</dbReference>